<dbReference type="AlphaFoldDB" id="A0A1X7TRL2"/>
<proteinExistence type="predicted"/>
<sequence>MMKQTMKQYEVESYHIDPLHQWIVDIDLKDT</sequence>
<dbReference type="EnsemblMetazoa" id="Aqu2.1.17445_001">
    <property type="protein sequence ID" value="Aqu2.1.17445_001"/>
    <property type="gene ID" value="Aqu2.1.17445"/>
</dbReference>
<protein>
    <submittedName>
        <fullName evidence="1">Uncharacterized protein</fullName>
    </submittedName>
</protein>
<organism evidence="1">
    <name type="scientific">Amphimedon queenslandica</name>
    <name type="common">Sponge</name>
    <dbReference type="NCBI Taxonomy" id="400682"/>
    <lineage>
        <taxon>Eukaryota</taxon>
        <taxon>Metazoa</taxon>
        <taxon>Porifera</taxon>
        <taxon>Demospongiae</taxon>
        <taxon>Heteroscleromorpha</taxon>
        <taxon>Haplosclerida</taxon>
        <taxon>Niphatidae</taxon>
        <taxon>Amphimedon</taxon>
    </lineage>
</organism>
<dbReference type="InParanoid" id="A0A1X7TRL2"/>
<name>A0A1X7TRL2_AMPQE</name>
<accession>A0A1X7TRL2</accession>
<evidence type="ECO:0000313" key="1">
    <source>
        <dbReference type="EnsemblMetazoa" id="Aqu2.1.17445_001"/>
    </source>
</evidence>
<reference evidence="1" key="1">
    <citation type="submission" date="2017-05" db="UniProtKB">
        <authorList>
            <consortium name="EnsemblMetazoa"/>
        </authorList>
    </citation>
    <scope>IDENTIFICATION</scope>
</reference>